<reference evidence="2" key="1">
    <citation type="submission" date="2021-03" db="EMBL/GenBank/DDBJ databases">
        <title>Alkalibacter marinus sp. nov., isolated from tidal flat sediment.</title>
        <authorList>
            <person name="Namirimu T."/>
            <person name="Yang J.-A."/>
            <person name="Yang S.-H."/>
            <person name="Kim Y.-J."/>
            <person name="Kwon K.K."/>
        </authorList>
    </citation>
    <scope>NUCLEOTIDE SEQUENCE</scope>
    <source>
        <strain evidence="2">ES005</strain>
    </source>
</reference>
<sequence>MSLEKVRTYFKSEGMNHLIREFPTSSATVVLAAKALECEERRIAKTLSFQVDKKSILIVTAGDAKVDNGKYKAFFGVKAKMIPPSETKARIGFDIGGICPFAVNDGVSIYLDVSLQRFDTVFPACGSSNSAIELTISQLEHHAKPIDWIDVCKGWLDENNDYNLRMEENPYESNI</sequence>
<dbReference type="KEGG" id="alka:J0B03_11630"/>
<dbReference type="PANTHER" id="PTHR30411">
    <property type="entry name" value="CYTOPLASMIC PROTEIN"/>
    <property type="match status" value="1"/>
</dbReference>
<evidence type="ECO:0000313" key="2">
    <source>
        <dbReference type="EMBL" id="QSX08424.1"/>
    </source>
</evidence>
<organism evidence="2 3">
    <name type="scientific">Alkalibacter rhizosphaerae</name>
    <dbReference type="NCBI Taxonomy" id="2815577"/>
    <lineage>
        <taxon>Bacteria</taxon>
        <taxon>Bacillati</taxon>
        <taxon>Bacillota</taxon>
        <taxon>Clostridia</taxon>
        <taxon>Eubacteriales</taxon>
        <taxon>Eubacteriaceae</taxon>
        <taxon>Alkalibacter</taxon>
    </lineage>
</organism>
<gene>
    <name evidence="2" type="ORF">J0B03_11630</name>
</gene>
<dbReference type="Pfam" id="PF04073">
    <property type="entry name" value="tRNA_edit"/>
    <property type="match status" value="1"/>
</dbReference>
<dbReference type="CDD" id="cd04333">
    <property type="entry name" value="ProX_deacylase"/>
    <property type="match status" value="1"/>
</dbReference>
<dbReference type="PANTHER" id="PTHR30411:SF1">
    <property type="entry name" value="CYTOPLASMIC PROTEIN"/>
    <property type="match status" value="1"/>
</dbReference>
<dbReference type="InterPro" id="IPR007214">
    <property type="entry name" value="YbaK/aa-tRNA-synth-assoc-dom"/>
</dbReference>
<dbReference type="Proteomes" id="UP000663499">
    <property type="component" value="Chromosome"/>
</dbReference>
<dbReference type="AlphaFoldDB" id="A0A975AI87"/>
<dbReference type="GO" id="GO:0002161">
    <property type="term" value="F:aminoacyl-tRNA deacylase activity"/>
    <property type="evidence" value="ECO:0007669"/>
    <property type="project" value="InterPro"/>
</dbReference>
<feature type="domain" description="YbaK/aminoacyl-tRNA synthetase-associated" evidence="1">
    <location>
        <begin position="27"/>
        <end position="139"/>
    </location>
</feature>
<dbReference type="RefSeq" id="WP_207299765.1">
    <property type="nucleotide sequence ID" value="NZ_CP071444.1"/>
</dbReference>
<dbReference type="SUPFAM" id="SSF55826">
    <property type="entry name" value="YbaK/ProRS associated domain"/>
    <property type="match status" value="1"/>
</dbReference>
<evidence type="ECO:0000313" key="3">
    <source>
        <dbReference type="Proteomes" id="UP000663499"/>
    </source>
</evidence>
<evidence type="ECO:0000259" key="1">
    <source>
        <dbReference type="Pfam" id="PF04073"/>
    </source>
</evidence>
<dbReference type="Gene3D" id="3.90.960.10">
    <property type="entry name" value="YbaK/aminoacyl-tRNA synthetase-associated domain"/>
    <property type="match status" value="1"/>
</dbReference>
<keyword evidence="3" id="KW-1185">Reference proteome</keyword>
<dbReference type="EMBL" id="CP071444">
    <property type="protein sequence ID" value="QSX08424.1"/>
    <property type="molecule type" value="Genomic_DNA"/>
</dbReference>
<protein>
    <submittedName>
        <fullName evidence="2">YbaK/EbsC family protein</fullName>
    </submittedName>
</protein>
<name>A0A975AI87_9FIRM</name>
<proteinExistence type="predicted"/>
<accession>A0A975AI87</accession>
<dbReference type="InterPro" id="IPR036754">
    <property type="entry name" value="YbaK/aa-tRNA-synt-asso_dom_sf"/>
</dbReference>